<dbReference type="InterPro" id="IPR008794">
    <property type="entry name" value="Pro_racemase_fam"/>
</dbReference>
<dbReference type="PANTHER" id="PTHR33442">
    <property type="entry name" value="TRANS-3-HYDROXY-L-PROLINE DEHYDRATASE"/>
    <property type="match status" value="1"/>
</dbReference>
<dbReference type="SUPFAM" id="SSF54506">
    <property type="entry name" value="Diaminopimelate epimerase-like"/>
    <property type="match status" value="1"/>
</dbReference>
<dbReference type="Pfam" id="PF05544">
    <property type="entry name" value="Pro_racemase"/>
    <property type="match status" value="1"/>
</dbReference>
<dbReference type="STRING" id="1122155.SAMN02745158_02593"/>
<dbReference type="PANTHER" id="PTHR33442:SF5">
    <property type="entry name" value="BIFUNCTIONAL TRANS-3-HYDROXY-L-PROLINE DEHYDRATASE_2-EPIMERASE"/>
    <property type="match status" value="1"/>
</dbReference>
<name>A0A1M4Z1L5_9CLOT</name>
<dbReference type="Proteomes" id="UP000184245">
    <property type="component" value="Unassembled WGS sequence"/>
</dbReference>
<evidence type="ECO:0000256" key="1">
    <source>
        <dbReference type="ARBA" id="ARBA00007529"/>
    </source>
</evidence>
<dbReference type="OrthoDB" id="181267at2"/>
<sequence length="349" mass="38082">MGFKRMFEVVEVHEGDPFHVVVGGLPSIPGDTLREQQLWLKAHDDQVREILMLEPRGMPPTCISILVPPKDPRASAACLFISGGEYALCAGAVVMGTVTVLLETGLLPMQEPLTEFDMEIPAGLIHIEATCKDGKVLNTNFTNVPAFVVCLDKEIDVPHLGKVKIDVAWGGVMFALIDATQFPGLELVPEQGKEICRISALVTKAAQEQITVTHPDHPDIGITASVMFQPPITPGTDMRSANVIYYHPIDFDKPETWTGGLDRGCCGTGTCAFTAVLKERGKLKEGETWVNEGILGIQFTARYTGETMVGDYSAVIPETGGQCWIYGINKWVLDETDPFPHGFTIGDIW</sequence>
<dbReference type="EMBL" id="FQVI01000013">
    <property type="protein sequence ID" value="SHF11865.1"/>
    <property type="molecule type" value="Genomic_DNA"/>
</dbReference>
<organism evidence="2 3">
    <name type="scientific">Lactonifactor longoviformis DSM 17459</name>
    <dbReference type="NCBI Taxonomy" id="1122155"/>
    <lineage>
        <taxon>Bacteria</taxon>
        <taxon>Bacillati</taxon>
        <taxon>Bacillota</taxon>
        <taxon>Clostridia</taxon>
        <taxon>Eubacteriales</taxon>
        <taxon>Clostridiaceae</taxon>
        <taxon>Lactonifactor</taxon>
    </lineage>
</organism>
<protein>
    <submittedName>
        <fullName evidence="2">Proline racemase</fullName>
    </submittedName>
</protein>
<gene>
    <name evidence="2" type="ORF">SAMN02745158_02593</name>
</gene>
<proteinExistence type="inferred from homology"/>
<comment type="similarity">
    <text evidence="1">Belongs to the proline racemase family.</text>
</comment>
<dbReference type="GO" id="GO:0047580">
    <property type="term" value="F:4-hydroxyproline epimerase activity"/>
    <property type="evidence" value="ECO:0007669"/>
    <property type="project" value="TreeGrafter"/>
</dbReference>
<dbReference type="Gene3D" id="3.10.310.10">
    <property type="entry name" value="Diaminopimelate Epimerase, Chain A, domain 1"/>
    <property type="match status" value="2"/>
</dbReference>
<dbReference type="SFLD" id="SFLDS00028">
    <property type="entry name" value="Proline_Racemase"/>
    <property type="match status" value="1"/>
</dbReference>
<dbReference type="PIRSF" id="PIRSF029792">
    <property type="entry name" value="Pro_racemase"/>
    <property type="match status" value="1"/>
</dbReference>
<evidence type="ECO:0000313" key="3">
    <source>
        <dbReference type="Proteomes" id="UP000184245"/>
    </source>
</evidence>
<dbReference type="RefSeq" id="WP_072852409.1">
    <property type="nucleotide sequence ID" value="NZ_FQVI01000013.1"/>
</dbReference>
<accession>A0A1M4Z1L5</accession>
<dbReference type="AlphaFoldDB" id="A0A1M4Z1L5"/>
<evidence type="ECO:0000313" key="2">
    <source>
        <dbReference type="EMBL" id="SHF11865.1"/>
    </source>
</evidence>
<keyword evidence="3" id="KW-1185">Reference proteome</keyword>
<reference evidence="2 3" key="1">
    <citation type="submission" date="2016-11" db="EMBL/GenBank/DDBJ databases">
        <authorList>
            <person name="Jaros S."/>
            <person name="Januszkiewicz K."/>
            <person name="Wedrychowicz H."/>
        </authorList>
    </citation>
    <scope>NUCLEOTIDE SEQUENCE [LARGE SCALE GENOMIC DNA]</scope>
    <source>
        <strain evidence="2 3">DSM 17459</strain>
    </source>
</reference>